<protein>
    <submittedName>
        <fullName evidence="2">Protein of uncharacterized function (DUF1602)</fullName>
    </submittedName>
</protein>
<dbReference type="AntiFam" id="ANF00062">
    <property type="entry name" value="Shadow ORF (opposite ABC transporter protein)"/>
</dbReference>
<sequence length="60" mass="6719">MRICTRSAASRLDSGSSSRKTSGSATSVRPIATRCRWPPDSAFGRPIQQMRQLQHFRNLV</sequence>
<dbReference type="Proteomes" id="UP000271603">
    <property type="component" value="Chromosome"/>
</dbReference>
<organism evidence="2 3">
    <name type="scientific">Serratia rubidaea</name>
    <name type="common">Serratia marinorubra</name>
    <dbReference type="NCBI Taxonomy" id="61652"/>
    <lineage>
        <taxon>Bacteria</taxon>
        <taxon>Pseudomonadati</taxon>
        <taxon>Pseudomonadota</taxon>
        <taxon>Gammaproteobacteria</taxon>
        <taxon>Enterobacterales</taxon>
        <taxon>Yersiniaceae</taxon>
        <taxon>Serratia</taxon>
    </lineage>
</organism>
<gene>
    <name evidence="2" type="ORF">NCTC9419_01961</name>
</gene>
<proteinExistence type="predicted"/>
<dbReference type="EMBL" id="LR134155">
    <property type="protein sequence ID" value="VEA70463.1"/>
    <property type="molecule type" value="Genomic_DNA"/>
</dbReference>
<feature type="region of interest" description="Disordered" evidence="1">
    <location>
        <begin position="1"/>
        <end position="30"/>
    </location>
</feature>
<name>A0A3S4I001_SERRU</name>
<accession>A0A3S4I001</accession>
<feature type="compositionally biased region" description="Low complexity" evidence="1">
    <location>
        <begin position="1"/>
        <end position="27"/>
    </location>
</feature>
<reference evidence="2 3" key="1">
    <citation type="submission" date="2018-12" db="EMBL/GenBank/DDBJ databases">
        <authorList>
            <consortium name="Pathogen Informatics"/>
        </authorList>
    </citation>
    <scope>NUCLEOTIDE SEQUENCE [LARGE SCALE GENOMIC DNA]</scope>
    <source>
        <strain evidence="2 3">NCTC9419</strain>
    </source>
</reference>
<dbReference type="AlphaFoldDB" id="A0A3S4I001"/>
<evidence type="ECO:0000256" key="1">
    <source>
        <dbReference type="SAM" id="MobiDB-lite"/>
    </source>
</evidence>
<evidence type="ECO:0000313" key="3">
    <source>
        <dbReference type="Proteomes" id="UP000271603"/>
    </source>
</evidence>
<evidence type="ECO:0000313" key="2">
    <source>
        <dbReference type="EMBL" id="VEA70463.1"/>
    </source>
</evidence>